<reference evidence="4 5" key="1">
    <citation type="journal article" date="2018" name="Sci. Rep.">
        <title>Raphidocelis subcapitata (=Pseudokirchneriella subcapitata) provides an insight into genome evolution and environmental adaptations in the Sphaeropleales.</title>
        <authorList>
            <person name="Suzuki S."/>
            <person name="Yamaguchi H."/>
            <person name="Nakajima N."/>
            <person name="Kawachi M."/>
        </authorList>
    </citation>
    <scope>NUCLEOTIDE SEQUENCE [LARGE SCALE GENOMIC DNA]</scope>
    <source>
        <strain evidence="4 5">NIES-35</strain>
    </source>
</reference>
<feature type="domain" description="Protein kinase" evidence="3">
    <location>
        <begin position="20"/>
        <end position="339"/>
    </location>
</feature>
<evidence type="ECO:0000256" key="1">
    <source>
        <dbReference type="ARBA" id="ARBA00005926"/>
    </source>
</evidence>
<dbReference type="Gene3D" id="3.30.200.20">
    <property type="entry name" value="Phosphorylase Kinase, domain 1"/>
    <property type="match status" value="1"/>
</dbReference>
<evidence type="ECO:0000256" key="2">
    <source>
        <dbReference type="SAM" id="MobiDB-lite"/>
    </source>
</evidence>
<protein>
    <recommendedName>
        <fullName evidence="3">Protein kinase domain-containing protein</fullName>
    </recommendedName>
</protein>
<dbReference type="OrthoDB" id="5979581at2759"/>
<name>A0A2V0P862_9CHLO</name>
<dbReference type="GO" id="GO:0005524">
    <property type="term" value="F:ATP binding"/>
    <property type="evidence" value="ECO:0007669"/>
    <property type="project" value="InterPro"/>
</dbReference>
<dbReference type="EMBL" id="BDRX01000047">
    <property type="protein sequence ID" value="GBF94073.1"/>
    <property type="molecule type" value="Genomic_DNA"/>
</dbReference>
<dbReference type="STRING" id="307507.A0A2V0P862"/>
<gene>
    <name evidence="4" type="ORF">Rsub_07341</name>
</gene>
<evidence type="ECO:0000313" key="4">
    <source>
        <dbReference type="EMBL" id="GBF94073.1"/>
    </source>
</evidence>
<evidence type="ECO:0000259" key="3">
    <source>
        <dbReference type="PROSITE" id="PS50011"/>
    </source>
</evidence>
<feature type="compositionally biased region" description="Basic residues" evidence="2">
    <location>
        <begin position="404"/>
        <end position="413"/>
    </location>
</feature>
<dbReference type="InterPro" id="IPR050235">
    <property type="entry name" value="CK1_Ser-Thr_kinase"/>
</dbReference>
<dbReference type="PANTHER" id="PTHR11909">
    <property type="entry name" value="CASEIN KINASE-RELATED"/>
    <property type="match status" value="1"/>
</dbReference>
<dbReference type="Gene3D" id="1.10.510.10">
    <property type="entry name" value="Transferase(Phosphotransferase) domain 1"/>
    <property type="match status" value="1"/>
</dbReference>
<dbReference type="SMART" id="SM00220">
    <property type="entry name" value="S_TKc"/>
    <property type="match status" value="1"/>
</dbReference>
<keyword evidence="5" id="KW-1185">Reference proteome</keyword>
<proteinExistence type="inferred from homology"/>
<comment type="caution">
    <text evidence="4">The sequence shown here is derived from an EMBL/GenBank/DDBJ whole genome shotgun (WGS) entry which is preliminary data.</text>
</comment>
<dbReference type="InterPro" id="IPR011009">
    <property type="entry name" value="Kinase-like_dom_sf"/>
</dbReference>
<dbReference type="SUPFAM" id="SSF56112">
    <property type="entry name" value="Protein kinase-like (PK-like)"/>
    <property type="match status" value="1"/>
</dbReference>
<organism evidence="4 5">
    <name type="scientific">Raphidocelis subcapitata</name>
    <dbReference type="NCBI Taxonomy" id="307507"/>
    <lineage>
        <taxon>Eukaryota</taxon>
        <taxon>Viridiplantae</taxon>
        <taxon>Chlorophyta</taxon>
        <taxon>core chlorophytes</taxon>
        <taxon>Chlorophyceae</taxon>
        <taxon>CS clade</taxon>
        <taxon>Sphaeropleales</taxon>
        <taxon>Selenastraceae</taxon>
        <taxon>Raphidocelis</taxon>
    </lineage>
</organism>
<accession>A0A2V0P862</accession>
<sequence>MSNAVQGSLALPHTTADGRFVLLRALGAGAAARVFQAVDPRSGQQVALKVFHRHASSGAGGSAASSEFAAYRALGAVRPRESNSSGGSDGGSDGGSEAEQHGIPAAYEHGLLALDGAPSAPMQLPFLSMSLLGPDLYSLAEAGAFSRDAAGRRRLAAAGLGVLRALEYMHSHGIVHGDVKPGECKNIVASTDWAPDGDGSDQEELEPSFFVIDLGGAVRTRAGAGRSGGGGDSGAGAGGRAPWVTPAFASAASLRGEPPAPADDAEALLTVMLWLATGQLPWEDFLTTPERAWRGGGGGWSARQLAAMADAKERAWRQQIEEGNPSLMPSFVADAYGYLSSAGRRGGALDYARLRAALAAAADASDAGSAAWQARAAARKRRRAGAAGSGGGGSGGGGGGAAAARRRAGKAPRRASSGAAGACDGLFQFSGGAGEE</sequence>
<feature type="compositionally biased region" description="Gly residues" evidence="2">
    <location>
        <begin position="387"/>
        <end position="401"/>
    </location>
</feature>
<dbReference type="Proteomes" id="UP000247498">
    <property type="component" value="Unassembled WGS sequence"/>
</dbReference>
<dbReference type="InterPro" id="IPR000719">
    <property type="entry name" value="Prot_kinase_dom"/>
</dbReference>
<dbReference type="InParanoid" id="A0A2V0P862"/>
<comment type="similarity">
    <text evidence="1">Belongs to the protein kinase superfamily. CK1 Ser/Thr protein kinase family. Casein kinase I subfamily.</text>
</comment>
<dbReference type="PROSITE" id="PS50011">
    <property type="entry name" value="PROTEIN_KINASE_DOM"/>
    <property type="match status" value="1"/>
</dbReference>
<dbReference type="AlphaFoldDB" id="A0A2V0P862"/>
<feature type="region of interest" description="Disordered" evidence="2">
    <location>
        <begin position="382"/>
        <end position="423"/>
    </location>
</feature>
<evidence type="ECO:0000313" key="5">
    <source>
        <dbReference type="Proteomes" id="UP000247498"/>
    </source>
</evidence>
<feature type="region of interest" description="Disordered" evidence="2">
    <location>
        <begin position="79"/>
        <end position="100"/>
    </location>
</feature>
<dbReference type="GO" id="GO:0004672">
    <property type="term" value="F:protein kinase activity"/>
    <property type="evidence" value="ECO:0007669"/>
    <property type="project" value="InterPro"/>
</dbReference>